<gene>
    <name evidence="1" type="ORF">DPEC_G00038060</name>
</gene>
<organism evidence="1 2">
    <name type="scientific">Dallia pectoralis</name>
    <name type="common">Alaska blackfish</name>
    <dbReference type="NCBI Taxonomy" id="75939"/>
    <lineage>
        <taxon>Eukaryota</taxon>
        <taxon>Metazoa</taxon>
        <taxon>Chordata</taxon>
        <taxon>Craniata</taxon>
        <taxon>Vertebrata</taxon>
        <taxon>Euteleostomi</taxon>
        <taxon>Actinopterygii</taxon>
        <taxon>Neopterygii</taxon>
        <taxon>Teleostei</taxon>
        <taxon>Protacanthopterygii</taxon>
        <taxon>Esociformes</taxon>
        <taxon>Umbridae</taxon>
        <taxon>Dallia</taxon>
    </lineage>
</organism>
<protein>
    <submittedName>
        <fullName evidence="1">Uncharacterized protein</fullName>
    </submittedName>
</protein>
<comment type="caution">
    <text evidence="1">The sequence shown here is derived from an EMBL/GenBank/DDBJ whole genome shotgun (WGS) entry which is preliminary data.</text>
</comment>
<keyword evidence="2" id="KW-1185">Reference proteome</keyword>
<sequence>MADGYGLSRPKHPVTRTASSPRRLPLLCLVFVCAMLGYCVFADNPNECELQGSKCHVDADCLKTKTGDFVCMCRNGYQGNGLQCVDIDECVSGIHSCHTKARCNNTPGNYNCVCLDGYSGDGFQCEDINECLTKNGGCPASAICTNKDGGRDCKCKAGFYGDGFLCTDTDECANRGICHWNATCTNNPGSYACTCNGGYKGNGNYLCLDIDECSETPGICSTSFGFKGCKNLPGSYQCTCTAGYQNNGQTCVDIDECAANICSTYADCLNLPGSYRCTCLSGLTGNGLTCRDINECNAENACDPNANCLNVLASYECVCRPGYRGDGKKCTDIDECAPPNVCPASAACVNTNGSFYCDCGTGYIFNVTKCVDLDECAVGRCSPFASCANFPGSFACECRVGYRGNGFTCEDLDECSMAQQCHSAAVCTNLVGTFNCSCQPGYTGDGLTQCVDINECLVDNGGCRNKANCINNKGSFACLCPSGFDLINRTVCQDVDECQVLKEPCRQNEQCSNTEGSFQCTCMVGFARPTGFLVCADVDECKVQNPCHSNATCVNTVGSYTCTCKRGFTGNGSKCTDVDECALEYTCHPLALCTNVPGEFSCTCPEGFTGDGFSCQDMDECAFTNTSHCPPISKCLNSPGAYVCSCKNGTVVANDTCVAPSPQCAPACHTHGLCHRSPAGYQCVCDWGFIGDGLACSDVDECQQEMCPQKEMTCVNSPGSFACVCKVGYRQNGTKCLDVDECKTGAHECSKFAKCVNTVGSHLCFCLSGFTGNGKNCSDIDECQTQHGGCHPFASCLNMAGSFNCTCPPGTEGNGFKCQDVDECDEDSSLHHNCSFLALCNNTQGSYLCSCMEGFHGDGFLCEDVDECHSHLTCMENMTCHNTPGSYNCSCTLGMAYETGTCVSKEDCFDAGTLCHPHAACHADKGSFYCRCLDGFHGNGTACWDLDECSQLGGGHCPKFSHCINTEGSYSCCCWDGYRDDGARCVDIDECGTGNYTCPSNSTCSNVVGGYRCPCHLGFLASNDTLCLDVDECASGLTLCPNASNCQNTPGSFVCNCWPGYRANGTGCNDVNECMDSSACPENTTCVNTHGSFLCPCDVGFRSVHDHCEDIQECLIPSLVALCTDGTCVNTVGSFFCLCNEGFQGNDTGCVDVDECSEAYPNTSICQPYSTCVNLHGSYRCPCDHGFTQNGTACQDVDECGASGGAPCQEHSVCNNTIGSFLCPCVPGFESRAQGNDTRCEDIDECLLNATCRLDHLCTNLPGSYQCNCSVGYHEEEGACVDTDECGNGTGELPCHPLAKCWNTPGSFICRCPEGHEGNGTWCRDVDECSFTTTPCHKRALCYNTPGSFLCVCQPGFLGIGNLCVDLDECQQNNGGCHPAASCSNSVGGFRCQCANGWDSRGQKGGEGKGGCVDQDECVSPNACPAHTSCRNYPGYFNCLCTSHSSICKSDLYPFGDEVGDRELKFDTEDGNSPYITPPMGFLFMGKLFDRIYFSDNGLVQFQSVSQNEQFLFPTPFPNGFHGNESLALLAVFWDDSDLTLGEGKLFYQEYYMPNMSDTYSQIVFNRTAQDLTLYEEKKNKPAFTPAWILKITWAQAMAVSYQKINYSENNTFQCILTTDGQRSFALIHFGEMRWGPGQRIHHDALTGYTDGKRHFFNETAKSADRFGPGGQYRPQEVIWNTGKLGQLVYDLTGPAESEQDPQVRCQAWAVKEPEPKDWAAGVASCPCTRAQAMEDLAFGPETLPVNLQDRKRVQDLRGMRWGGSDGDVFQSILSNRYGSGKRCVYDPEGPLLTGYSERYFSGATAQKHIDEDLLPFQWCCVQSSLCQLYLAKRPLDRCQGYSWLSSDSSVPAAKSTQGIGMVYGSLHFITFDGTDYSFNALGEFVILRLSSSAGSNTFTLQGETGQLVTDGQARQVPTMVKMAAFHQGIGKVEWQCAESGDGLRVIVDDVEVPVSVGVVHMGKEGFAVRCTSVSRCAAVYAGGLHVAVMRVSGGGQQLAALVEVPQTFYNHTVGLLGLWSSNRTDDFLQSNGKMLIPPKNSSLSEESLHLFGLSWAVPGPESLLFSIPHSDGFTPVSTKELMSVSPAVLDQLTKTCQGSMQCVHDILASNNTDLGRQSLYFQQMYQNLATVFGNLPPIVTEPTVIRCKVNSTVNVKISAQDANLDPISFSLLLPRPPKASIGKSDGILTWTPLDIQPVYLTIRVNDQLSSSQFTPILHVCNCLNGGTCQYNTIADNYLQGKFQVVGCLCPKGFSGKFCGSTSDVCKGFPCFPGVQCQSGPRTQEEPNQFTCEECPHPSVSKDKPGYKCFANDFCLPPYPFPCHKMATCLSYGYTYTCMCKSGFTGDGNNCTDTDECTIPSTCPNAKYECVNVPGSFQCFCRYPSTDDKNDCGDSANPPGFNVFNVFLGWNSQLSGEAGLNKLVSILSMGFQNKFYNASLIGHSSGLEEYRINVSSDTPHWYIKDYLNRVSTYHTIKTAEVRDLDECLLNQTVCRQPSVCANTYGGYKCVCNGTVDADPQACIFDKGVGNTTELSVVQMAENKTSLILGLVLGIGIPLLLLLAGLVCFCCVRRRIVTGEIPHLLPEQHNPPAFNYSDPSLHYKVHVSPRVIDNLPPRKYQRTRFHHT</sequence>
<accession>A0ACC2HEF8</accession>
<reference evidence="1" key="1">
    <citation type="submission" date="2021-05" db="EMBL/GenBank/DDBJ databases">
        <authorList>
            <person name="Pan Q."/>
            <person name="Jouanno E."/>
            <person name="Zahm M."/>
            <person name="Klopp C."/>
            <person name="Cabau C."/>
            <person name="Louis A."/>
            <person name="Berthelot C."/>
            <person name="Parey E."/>
            <person name="Roest Crollius H."/>
            <person name="Montfort J."/>
            <person name="Robinson-Rechavi M."/>
            <person name="Bouchez O."/>
            <person name="Lampietro C."/>
            <person name="Lopez Roques C."/>
            <person name="Donnadieu C."/>
            <person name="Postlethwait J."/>
            <person name="Bobe J."/>
            <person name="Dillon D."/>
            <person name="Chandos A."/>
            <person name="von Hippel F."/>
            <person name="Guiguen Y."/>
        </authorList>
    </citation>
    <scope>NUCLEOTIDE SEQUENCE</scope>
    <source>
        <strain evidence="1">YG-Jan2019</strain>
    </source>
</reference>
<name>A0ACC2HEF8_DALPE</name>
<evidence type="ECO:0000313" key="2">
    <source>
        <dbReference type="Proteomes" id="UP001157502"/>
    </source>
</evidence>
<evidence type="ECO:0000313" key="1">
    <source>
        <dbReference type="EMBL" id="KAJ8014227.1"/>
    </source>
</evidence>
<proteinExistence type="predicted"/>
<dbReference type="EMBL" id="CM055730">
    <property type="protein sequence ID" value="KAJ8014227.1"/>
    <property type="molecule type" value="Genomic_DNA"/>
</dbReference>
<dbReference type="Proteomes" id="UP001157502">
    <property type="component" value="Chromosome 3"/>
</dbReference>